<comment type="caution">
    <text evidence="1">The sequence shown here is derived from an EMBL/GenBank/DDBJ whole genome shotgun (WGS) entry which is preliminary data.</text>
</comment>
<sequence length="139" mass="15210">MKIKQVFVFFLQVPPPVPEDNLLLVPSNSGQLMYSFSSLHHDDSSRLDQPDQSEMRQICTRLPARPEQRSYQLKAILSSKSEQCNLTNALTSLREGAAKSFLPTGGRAAELGEQAPAPVDGILAITEVEAKSNNTEKAA</sequence>
<accession>A0A3S5CNJ8</accession>
<protein>
    <submittedName>
        <fullName evidence="1">Uncharacterized protein</fullName>
    </submittedName>
</protein>
<keyword evidence="2" id="KW-1185">Reference proteome</keyword>
<evidence type="ECO:0000313" key="2">
    <source>
        <dbReference type="Proteomes" id="UP000784294"/>
    </source>
</evidence>
<dbReference type="AlphaFoldDB" id="A0A3S5CNJ8"/>
<organism evidence="1 2">
    <name type="scientific">Protopolystoma xenopodis</name>
    <dbReference type="NCBI Taxonomy" id="117903"/>
    <lineage>
        <taxon>Eukaryota</taxon>
        <taxon>Metazoa</taxon>
        <taxon>Spiralia</taxon>
        <taxon>Lophotrochozoa</taxon>
        <taxon>Platyhelminthes</taxon>
        <taxon>Monogenea</taxon>
        <taxon>Polyopisthocotylea</taxon>
        <taxon>Polystomatidea</taxon>
        <taxon>Polystomatidae</taxon>
        <taxon>Protopolystoma</taxon>
    </lineage>
</organism>
<dbReference type="Proteomes" id="UP000784294">
    <property type="component" value="Unassembled WGS sequence"/>
</dbReference>
<reference evidence="1" key="1">
    <citation type="submission" date="2018-11" db="EMBL/GenBank/DDBJ databases">
        <authorList>
            <consortium name="Pathogen Informatics"/>
        </authorList>
    </citation>
    <scope>NUCLEOTIDE SEQUENCE</scope>
</reference>
<name>A0A3S5CNJ8_9PLAT</name>
<gene>
    <name evidence="1" type="ORF">PXEA_LOCUS28943</name>
</gene>
<evidence type="ECO:0000313" key="1">
    <source>
        <dbReference type="EMBL" id="VEL35503.1"/>
    </source>
</evidence>
<dbReference type="EMBL" id="CAAALY010249995">
    <property type="protein sequence ID" value="VEL35503.1"/>
    <property type="molecule type" value="Genomic_DNA"/>
</dbReference>
<proteinExistence type="predicted"/>